<gene>
    <name evidence="6" type="ORF">FPOA_27760</name>
</gene>
<evidence type="ECO:0000256" key="2">
    <source>
        <dbReference type="ARBA" id="ARBA00022723"/>
    </source>
</evidence>
<dbReference type="GO" id="GO:0008270">
    <property type="term" value="F:zinc ion binding"/>
    <property type="evidence" value="ECO:0007669"/>
    <property type="project" value="UniProtKB-KW"/>
</dbReference>
<dbReference type="InterPro" id="IPR052035">
    <property type="entry name" value="ZnF_BED_domain_contain"/>
</dbReference>
<keyword evidence="2" id="KW-0479">Metal-binding</keyword>
<evidence type="ECO:0000256" key="5">
    <source>
        <dbReference type="ARBA" id="ARBA00023242"/>
    </source>
</evidence>
<dbReference type="STRING" id="36050.A0A1B8A6I7"/>
<evidence type="ECO:0000313" key="6">
    <source>
        <dbReference type="EMBL" id="OBS16090.1"/>
    </source>
</evidence>
<comment type="subcellular location">
    <subcellularLocation>
        <location evidence="1">Nucleus</location>
    </subcellularLocation>
</comment>
<dbReference type="GO" id="GO:0005634">
    <property type="term" value="C:nucleus"/>
    <property type="evidence" value="ECO:0007669"/>
    <property type="project" value="UniProtKB-SubCell"/>
</dbReference>
<protein>
    <submittedName>
        <fullName evidence="6">Uncharacterized protein</fullName>
    </submittedName>
</protein>
<dbReference type="AlphaFoldDB" id="A0A1B8A6I7"/>
<sequence>MEMLKPTWNGMEWIWIHIMDPYRHRHTVIDVLRQSPGLIHISFDGWTSGNRHTLYGIACFFRDEHNKPRKIVLGVPEVSVRHSGSNIAAQVLDILTAYQITEKIGYFTLDNAENNDTAMGAIGRELGFTGASRRGRCFGHTVNLSAKALLFGKNASAFEEQLSGASVLPEADWESWRSKGPVRKLHNLVYDIFRSNRLMYLLRDLQQDAISKASSLRERSRKPLTVVRDNNTRWLSQLYMIRRALKIRPYLILLVVKYKQEWEDENRLKRTGQVRKSAKLPHICKEENKLTDSDWEALQCLEEILTHYENIVRTLEGDGQVRKRRRGFLGSYGNIWDVILGFKELLSKLEQYKLLTAGFPDAKKFRIGINLA</sequence>
<evidence type="ECO:0000256" key="3">
    <source>
        <dbReference type="ARBA" id="ARBA00022771"/>
    </source>
</evidence>
<evidence type="ECO:0000256" key="4">
    <source>
        <dbReference type="ARBA" id="ARBA00022833"/>
    </source>
</evidence>
<evidence type="ECO:0000313" key="7">
    <source>
        <dbReference type="Proteomes" id="UP000091967"/>
    </source>
</evidence>
<dbReference type="EMBL" id="LYXU01000115">
    <property type="protein sequence ID" value="OBS16090.1"/>
    <property type="molecule type" value="Genomic_DNA"/>
</dbReference>
<dbReference type="InterPro" id="IPR012337">
    <property type="entry name" value="RNaseH-like_sf"/>
</dbReference>
<reference evidence="6 7" key="1">
    <citation type="submission" date="2016-06" db="EMBL/GenBank/DDBJ databases">
        <title>Living apart together: crosstalk between the core and supernumerary genomes in a fungal plant pathogen.</title>
        <authorList>
            <person name="Vanheule A."/>
            <person name="Audenaert K."/>
            <person name="Warris S."/>
            <person name="Van De Geest H."/>
            <person name="Schijlen E."/>
            <person name="Hofte M."/>
            <person name="De Saeger S."/>
            <person name="Haesaert G."/>
            <person name="Waalwijk C."/>
            <person name="Van Der Lee T."/>
        </authorList>
    </citation>
    <scope>NUCLEOTIDE SEQUENCE [LARGE SCALE GENOMIC DNA]</scope>
    <source>
        <strain evidence="6 7">2516</strain>
    </source>
</reference>
<keyword evidence="7" id="KW-1185">Reference proteome</keyword>
<accession>A0A1B8A6I7</accession>
<comment type="caution">
    <text evidence="6">The sequence shown here is derived from an EMBL/GenBank/DDBJ whole genome shotgun (WGS) entry which is preliminary data.</text>
</comment>
<proteinExistence type="predicted"/>
<dbReference type="SUPFAM" id="SSF53098">
    <property type="entry name" value="Ribonuclease H-like"/>
    <property type="match status" value="1"/>
</dbReference>
<dbReference type="PANTHER" id="PTHR46481:SF10">
    <property type="entry name" value="ZINC FINGER BED DOMAIN-CONTAINING PROTEIN 39"/>
    <property type="match status" value="1"/>
</dbReference>
<keyword evidence="5" id="KW-0539">Nucleus</keyword>
<name>A0A1B8A6I7_FUSPO</name>
<organism evidence="6 7">
    <name type="scientific">Fusarium poae</name>
    <dbReference type="NCBI Taxonomy" id="36050"/>
    <lineage>
        <taxon>Eukaryota</taxon>
        <taxon>Fungi</taxon>
        <taxon>Dikarya</taxon>
        <taxon>Ascomycota</taxon>
        <taxon>Pezizomycotina</taxon>
        <taxon>Sordariomycetes</taxon>
        <taxon>Hypocreomycetidae</taxon>
        <taxon>Hypocreales</taxon>
        <taxon>Nectriaceae</taxon>
        <taxon>Fusarium</taxon>
    </lineage>
</organism>
<dbReference type="Proteomes" id="UP000091967">
    <property type="component" value="Unassembled WGS sequence"/>
</dbReference>
<evidence type="ECO:0000256" key="1">
    <source>
        <dbReference type="ARBA" id="ARBA00004123"/>
    </source>
</evidence>
<keyword evidence="3" id="KW-0863">Zinc-finger</keyword>
<keyword evidence="4" id="KW-0862">Zinc</keyword>
<dbReference type="PANTHER" id="PTHR46481">
    <property type="entry name" value="ZINC FINGER BED DOMAIN-CONTAINING PROTEIN 4"/>
    <property type="match status" value="1"/>
</dbReference>